<keyword evidence="2" id="KW-1185">Reference proteome</keyword>
<feature type="non-terminal residue" evidence="1">
    <location>
        <position position="1"/>
    </location>
</feature>
<proteinExistence type="predicted"/>
<dbReference type="EMBL" id="QJKJ01015616">
    <property type="protein sequence ID" value="RDX62228.1"/>
    <property type="molecule type" value="Genomic_DNA"/>
</dbReference>
<protein>
    <submittedName>
        <fullName evidence="1">Uncharacterized protein</fullName>
    </submittedName>
</protein>
<sequence>MTFDQSLLHTTSKTYHTYVSNANDTSSLVTSVGTVVLTRLLSLEHTLLVPSLSNNLLSMSQDLSNKEIIGRGTKRRRLYYVDDICSDNSKLYMCYETSNLDVTLSFWSCIFWLHDLALDTNIVFYQGEND</sequence>
<dbReference type="AlphaFoldDB" id="A0A371E877"/>
<gene>
    <name evidence="1" type="ORF">CR513_59454</name>
</gene>
<accession>A0A371E877</accession>
<reference evidence="1" key="1">
    <citation type="submission" date="2018-05" db="EMBL/GenBank/DDBJ databases">
        <title>Draft genome of Mucuna pruriens seed.</title>
        <authorList>
            <person name="Nnadi N.E."/>
            <person name="Vos R."/>
            <person name="Hasami M.H."/>
            <person name="Devisetty U.K."/>
            <person name="Aguiy J.C."/>
        </authorList>
    </citation>
    <scope>NUCLEOTIDE SEQUENCE [LARGE SCALE GENOMIC DNA]</scope>
    <source>
        <strain evidence="1">JCA_2017</strain>
    </source>
</reference>
<comment type="caution">
    <text evidence="1">The sequence shown here is derived from an EMBL/GenBank/DDBJ whole genome shotgun (WGS) entry which is preliminary data.</text>
</comment>
<evidence type="ECO:0000313" key="1">
    <source>
        <dbReference type="EMBL" id="RDX62228.1"/>
    </source>
</evidence>
<name>A0A371E877_MUCPR</name>
<evidence type="ECO:0000313" key="2">
    <source>
        <dbReference type="Proteomes" id="UP000257109"/>
    </source>
</evidence>
<organism evidence="1 2">
    <name type="scientific">Mucuna pruriens</name>
    <name type="common">Velvet bean</name>
    <name type="synonym">Dolichos pruriens</name>
    <dbReference type="NCBI Taxonomy" id="157652"/>
    <lineage>
        <taxon>Eukaryota</taxon>
        <taxon>Viridiplantae</taxon>
        <taxon>Streptophyta</taxon>
        <taxon>Embryophyta</taxon>
        <taxon>Tracheophyta</taxon>
        <taxon>Spermatophyta</taxon>
        <taxon>Magnoliopsida</taxon>
        <taxon>eudicotyledons</taxon>
        <taxon>Gunneridae</taxon>
        <taxon>Pentapetalae</taxon>
        <taxon>rosids</taxon>
        <taxon>fabids</taxon>
        <taxon>Fabales</taxon>
        <taxon>Fabaceae</taxon>
        <taxon>Papilionoideae</taxon>
        <taxon>50 kb inversion clade</taxon>
        <taxon>NPAAA clade</taxon>
        <taxon>indigoferoid/millettioid clade</taxon>
        <taxon>Phaseoleae</taxon>
        <taxon>Mucuna</taxon>
    </lineage>
</organism>
<dbReference type="Proteomes" id="UP000257109">
    <property type="component" value="Unassembled WGS sequence"/>
</dbReference>